<evidence type="ECO:0000256" key="8">
    <source>
        <dbReference type="ARBA" id="ARBA00023134"/>
    </source>
</evidence>
<feature type="binding site" evidence="12">
    <location>
        <position position="37"/>
    </location>
    <ligand>
        <name>S-adenosyl-L-methionine</name>
        <dbReference type="ChEBI" id="CHEBI:59789"/>
    </ligand>
</feature>
<feature type="binding site" evidence="12">
    <location>
        <position position="285"/>
    </location>
    <ligand>
        <name>[4Fe-4S] cluster</name>
        <dbReference type="ChEBI" id="CHEBI:49883"/>
        <label>2</label>
        <note>4Fe-4S-substrate</note>
    </ligand>
</feature>
<dbReference type="SFLD" id="SFLDG01386">
    <property type="entry name" value="main_SPASM_domain-containing"/>
    <property type="match status" value="1"/>
</dbReference>
<dbReference type="InterPro" id="IPR007197">
    <property type="entry name" value="rSAM"/>
</dbReference>
<evidence type="ECO:0000256" key="10">
    <source>
        <dbReference type="ARBA" id="ARBA00023239"/>
    </source>
</evidence>
<keyword evidence="8 12" id="KW-0342">GTP-binding</keyword>
<dbReference type="NCBIfam" id="TIGR02666">
    <property type="entry name" value="moaA"/>
    <property type="match status" value="1"/>
</dbReference>
<evidence type="ECO:0000313" key="15">
    <source>
        <dbReference type="Proteomes" id="UP001410394"/>
    </source>
</evidence>
<dbReference type="EC" id="4.1.99.22" evidence="1 12"/>
<dbReference type="SFLD" id="SFLDG01383">
    <property type="entry name" value="cyclic_pyranopterin_phosphate"/>
    <property type="match status" value="1"/>
</dbReference>
<evidence type="ECO:0000256" key="4">
    <source>
        <dbReference type="ARBA" id="ARBA00022723"/>
    </source>
</evidence>
<dbReference type="CDD" id="cd01335">
    <property type="entry name" value="Radical_SAM"/>
    <property type="match status" value="1"/>
</dbReference>
<keyword evidence="4 12" id="KW-0479">Metal-binding</keyword>
<evidence type="ECO:0000256" key="7">
    <source>
        <dbReference type="ARBA" id="ARBA00023014"/>
    </source>
</evidence>
<comment type="function">
    <text evidence="12">Catalyzes the cyclization of GTP to (8S)-3',8-cyclo-7,8-dihydroguanosine 5'-triphosphate.</text>
</comment>
<evidence type="ECO:0000256" key="1">
    <source>
        <dbReference type="ARBA" id="ARBA00012167"/>
    </source>
</evidence>
<dbReference type="InterPro" id="IPR010505">
    <property type="entry name" value="MoaA_twitch"/>
</dbReference>
<keyword evidence="2 12" id="KW-0004">4Fe-4S</keyword>
<dbReference type="Pfam" id="PF06463">
    <property type="entry name" value="Mob_synth_C"/>
    <property type="match status" value="1"/>
</dbReference>
<dbReference type="GO" id="GO:0061798">
    <property type="term" value="F:GTP 3',8'-cyclase activity"/>
    <property type="evidence" value="ECO:0007669"/>
    <property type="project" value="UniProtKB-EC"/>
</dbReference>
<comment type="cofactor">
    <cofactor evidence="12">
        <name>[4Fe-4S] cluster</name>
        <dbReference type="ChEBI" id="CHEBI:49883"/>
    </cofactor>
    <text evidence="12">Binds 2 [4Fe-4S] clusters. Binds 1 [4Fe-4S] cluster coordinated with 3 cysteines and an exchangeable S-adenosyl-L-methionine and 1 [4Fe-4S] cluster coordinated with 3 cysteines and the GTP-derived substrate.</text>
</comment>
<keyword evidence="10 12" id="KW-0456">Lyase</keyword>
<evidence type="ECO:0000256" key="6">
    <source>
        <dbReference type="ARBA" id="ARBA00023004"/>
    </source>
</evidence>
<evidence type="ECO:0000256" key="11">
    <source>
        <dbReference type="ARBA" id="ARBA00048697"/>
    </source>
</evidence>
<protein>
    <recommendedName>
        <fullName evidence="1 12">GTP 3',8-cyclase</fullName>
        <ecNumber evidence="1 12">4.1.99.22</ecNumber>
    </recommendedName>
    <alternativeName>
        <fullName evidence="12">Molybdenum cofactor biosynthesis protein A</fullName>
    </alternativeName>
</protein>
<evidence type="ECO:0000256" key="2">
    <source>
        <dbReference type="ARBA" id="ARBA00022485"/>
    </source>
</evidence>
<keyword evidence="5 12" id="KW-0547">Nucleotide-binding</keyword>
<dbReference type="InterPro" id="IPR050105">
    <property type="entry name" value="MoCo_biosynth_MoaA/MoaC"/>
</dbReference>
<feature type="binding site" evidence="12">
    <location>
        <position position="35"/>
    </location>
    <ligand>
        <name>[4Fe-4S] cluster</name>
        <dbReference type="ChEBI" id="CHEBI:49883"/>
        <label>1</label>
        <note>4Fe-4S-S-AdoMet</note>
    </ligand>
</feature>
<evidence type="ECO:0000256" key="9">
    <source>
        <dbReference type="ARBA" id="ARBA00023150"/>
    </source>
</evidence>
<feature type="binding site" evidence="12">
    <location>
        <position position="108"/>
    </location>
    <ligand>
        <name>GTP</name>
        <dbReference type="ChEBI" id="CHEBI:37565"/>
    </ligand>
</feature>
<feature type="binding site" evidence="12">
    <location>
        <position position="31"/>
    </location>
    <ligand>
        <name>[4Fe-4S] cluster</name>
        <dbReference type="ChEBI" id="CHEBI:49883"/>
        <label>1</label>
        <note>4Fe-4S-S-AdoMet</note>
    </ligand>
</feature>
<sequence length="346" mass="38432">MLRPVRAGATAPLDRLQRPLRDLRISVTDRCNFRCTYCMPRERFGRDHAFLPREALLSFEEISRVAKVFADLGVEKIRLTGGEPLLRKDLPKLVEMLAGIPGIELTMTTNGGLLARHAQSLRDAGLQRITVSLDALDEATFQRMSDSERPLAEVLAGIEAADAAGFRPLKINMVVKRGVNDHAILDMVRHFRHSGHILRFIEYMDVGESNAWRMNEVMTASDILARIHAEYPLAPIAANYSGEVAQRYRLLDGSAEIGVIASVTQAFCSSCTRLRLSPEGKLFSCLFATQGHDLITRLRSPQSNDAALAAWIASVWRARQDRYSELRGSGTHSAQGEKIEMSYIGG</sequence>
<keyword evidence="15" id="KW-1185">Reference proteome</keyword>
<dbReference type="SUPFAM" id="SSF102114">
    <property type="entry name" value="Radical SAM enzymes"/>
    <property type="match status" value="1"/>
</dbReference>
<dbReference type="InterPro" id="IPR013483">
    <property type="entry name" value="MoaA"/>
</dbReference>
<dbReference type="SFLD" id="SFLDS00029">
    <property type="entry name" value="Radical_SAM"/>
    <property type="match status" value="1"/>
</dbReference>
<proteinExistence type="inferred from homology"/>
<dbReference type="Gene3D" id="3.20.20.70">
    <property type="entry name" value="Aldolase class I"/>
    <property type="match status" value="1"/>
</dbReference>
<dbReference type="PANTHER" id="PTHR22960">
    <property type="entry name" value="MOLYBDOPTERIN COFACTOR SYNTHESIS PROTEIN A"/>
    <property type="match status" value="1"/>
</dbReference>
<accession>A0ABU9Z3F0</accession>
<feature type="binding site" evidence="12">
    <location>
        <position position="82"/>
    </location>
    <ligand>
        <name>S-adenosyl-L-methionine</name>
        <dbReference type="ChEBI" id="CHEBI:59789"/>
    </ligand>
</feature>
<keyword evidence="6 12" id="KW-0408">Iron</keyword>
<feature type="binding site" evidence="12">
    <location>
        <position position="271"/>
    </location>
    <ligand>
        <name>[4Fe-4S] cluster</name>
        <dbReference type="ChEBI" id="CHEBI:49883"/>
        <label>2</label>
        <note>4Fe-4S-substrate</note>
    </ligand>
</feature>
<comment type="similarity">
    <text evidence="12">Belongs to the radical SAM superfamily. MoaA family.</text>
</comment>
<feature type="binding site" evidence="12">
    <location>
        <position position="24"/>
    </location>
    <ligand>
        <name>GTP</name>
        <dbReference type="ChEBI" id="CHEBI:37565"/>
    </ligand>
</feature>
<feature type="binding site" evidence="12">
    <location>
        <position position="132"/>
    </location>
    <ligand>
        <name>S-adenosyl-L-methionine</name>
        <dbReference type="ChEBI" id="CHEBI:59789"/>
    </ligand>
</feature>
<dbReference type="SMART" id="SM00729">
    <property type="entry name" value="Elp3"/>
    <property type="match status" value="1"/>
</dbReference>
<dbReference type="InterPro" id="IPR013785">
    <property type="entry name" value="Aldolase_TIM"/>
</dbReference>
<dbReference type="SFLD" id="SFLDG01067">
    <property type="entry name" value="SPASM/twitch_domain_containing"/>
    <property type="match status" value="1"/>
</dbReference>
<dbReference type="Pfam" id="PF04055">
    <property type="entry name" value="Radical_SAM"/>
    <property type="match status" value="1"/>
</dbReference>
<evidence type="ECO:0000313" key="14">
    <source>
        <dbReference type="EMBL" id="MEN3070502.1"/>
    </source>
</evidence>
<keyword evidence="3 12" id="KW-0949">S-adenosyl-L-methionine</keyword>
<evidence type="ECO:0000256" key="3">
    <source>
        <dbReference type="ARBA" id="ARBA00022691"/>
    </source>
</evidence>
<dbReference type="CDD" id="cd21117">
    <property type="entry name" value="Twitch_MoaA"/>
    <property type="match status" value="1"/>
</dbReference>
<keyword evidence="7 12" id="KW-0411">Iron-sulfur</keyword>
<name>A0ABU9Z3F0_9RHOO</name>
<dbReference type="InterPro" id="IPR000385">
    <property type="entry name" value="MoaA_NifB_PqqE_Fe-S-bd_CS"/>
</dbReference>
<comment type="catalytic activity">
    <reaction evidence="11 12">
        <text>GTP + AH2 + S-adenosyl-L-methionine = (8S)-3',8-cyclo-7,8-dihydroguanosine 5'-triphosphate + 5'-deoxyadenosine + L-methionine + A + H(+)</text>
        <dbReference type="Rhea" id="RHEA:49576"/>
        <dbReference type="ChEBI" id="CHEBI:13193"/>
        <dbReference type="ChEBI" id="CHEBI:15378"/>
        <dbReference type="ChEBI" id="CHEBI:17319"/>
        <dbReference type="ChEBI" id="CHEBI:17499"/>
        <dbReference type="ChEBI" id="CHEBI:37565"/>
        <dbReference type="ChEBI" id="CHEBI:57844"/>
        <dbReference type="ChEBI" id="CHEBI:59789"/>
        <dbReference type="ChEBI" id="CHEBI:131766"/>
        <dbReference type="EC" id="4.1.99.22"/>
    </reaction>
</comment>
<comment type="pathway">
    <text evidence="12">Cofactor biosynthesis; molybdopterin biosynthesis.</text>
</comment>
<evidence type="ECO:0000256" key="5">
    <source>
        <dbReference type="ARBA" id="ARBA00022741"/>
    </source>
</evidence>
<dbReference type="PROSITE" id="PS51918">
    <property type="entry name" value="RADICAL_SAM"/>
    <property type="match status" value="1"/>
</dbReference>
<comment type="subunit">
    <text evidence="12">Monomer and homodimer.</text>
</comment>
<feature type="binding site" evidence="12">
    <location>
        <position position="170"/>
    </location>
    <ligand>
        <name>GTP</name>
        <dbReference type="ChEBI" id="CHEBI:37565"/>
    </ligand>
</feature>
<evidence type="ECO:0000256" key="12">
    <source>
        <dbReference type="HAMAP-Rule" id="MF_01225"/>
    </source>
</evidence>
<feature type="binding site" evidence="12">
    <location>
        <position position="204"/>
    </location>
    <ligand>
        <name>S-adenosyl-L-methionine</name>
        <dbReference type="ChEBI" id="CHEBI:59789"/>
    </ligand>
</feature>
<dbReference type="EMBL" id="JBDIVE010000014">
    <property type="protein sequence ID" value="MEN3070502.1"/>
    <property type="molecule type" value="Genomic_DNA"/>
</dbReference>
<evidence type="ECO:0000259" key="13">
    <source>
        <dbReference type="PROSITE" id="PS51918"/>
    </source>
</evidence>
<reference evidence="14 15" key="1">
    <citation type="journal article" date="2018" name="Int. J. Syst. Evol. Microbiol.">
        <title>Uliginosibacterium sediminicola sp. nov., isolated from freshwater sediment.</title>
        <authorList>
            <person name="Hwang W.M."/>
            <person name="Kim S.M."/>
            <person name="Kang K."/>
            <person name="Ahn T.Y."/>
        </authorList>
    </citation>
    <scope>NUCLEOTIDE SEQUENCE [LARGE SCALE GENOMIC DNA]</scope>
    <source>
        <strain evidence="14 15">M1-21</strain>
    </source>
</reference>
<feature type="binding site" evidence="12">
    <location>
        <position position="268"/>
    </location>
    <ligand>
        <name>[4Fe-4S] cluster</name>
        <dbReference type="ChEBI" id="CHEBI:49883"/>
        <label>2</label>
        <note>4Fe-4S-substrate</note>
    </ligand>
</feature>
<dbReference type="PANTHER" id="PTHR22960:SF0">
    <property type="entry name" value="MOLYBDENUM COFACTOR BIOSYNTHESIS PROTEIN 1"/>
    <property type="match status" value="1"/>
</dbReference>
<feature type="domain" description="Radical SAM core" evidence="13">
    <location>
        <begin position="15"/>
        <end position="234"/>
    </location>
</feature>
<dbReference type="HAMAP" id="MF_01225_B">
    <property type="entry name" value="MoaA_B"/>
    <property type="match status" value="1"/>
</dbReference>
<dbReference type="InterPro" id="IPR058240">
    <property type="entry name" value="rSAM_sf"/>
</dbReference>
<dbReference type="InterPro" id="IPR006638">
    <property type="entry name" value="Elp3/MiaA/NifB-like_rSAM"/>
</dbReference>
<comment type="caution">
    <text evidence="14">The sequence shown here is derived from an EMBL/GenBank/DDBJ whole genome shotgun (WGS) entry which is preliminary data.</text>
</comment>
<dbReference type="PROSITE" id="PS01305">
    <property type="entry name" value="MOAA_NIFB_PQQE"/>
    <property type="match status" value="1"/>
</dbReference>
<feature type="binding site" evidence="12">
    <location>
        <position position="38"/>
    </location>
    <ligand>
        <name>[4Fe-4S] cluster</name>
        <dbReference type="ChEBI" id="CHEBI:49883"/>
        <label>1</label>
        <note>4Fe-4S-S-AdoMet</note>
    </ligand>
</feature>
<feature type="binding site" evidence="12">
    <location>
        <begin position="273"/>
        <end position="275"/>
    </location>
    <ligand>
        <name>GTP</name>
        <dbReference type="ChEBI" id="CHEBI:37565"/>
    </ligand>
</feature>
<dbReference type="InterPro" id="IPR040064">
    <property type="entry name" value="MoaA-like"/>
</dbReference>
<feature type="binding site" evidence="12">
    <location>
        <position position="78"/>
    </location>
    <ligand>
        <name>GTP</name>
        <dbReference type="ChEBI" id="CHEBI:37565"/>
    </ligand>
</feature>
<gene>
    <name evidence="12 14" type="primary">moaA</name>
    <name evidence="14" type="ORF">ABDB84_18605</name>
</gene>
<organism evidence="14 15">
    <name type="scientific">Uliginosibacterium sediminicola</name>
    <dbReference type="NCBI Taxonomy" id="2024550"/>
    <lineage>
        <taxon>Bacteria</taxon>
        <taxon>Pseudomonadati</taxon>
        <taxon>Pseudomonadota</taxon>
        <taxon>Betaproteobacteria</taxon>
        <taxon>Rhodocyclales</taxon>
        <taxon>Zoogloeaceae</taxon>
        <taxon>Uliginosibacterium</taxon>
    </lineage>
</organism>
<keyword evidence="9 12" id="KW-0501">Molybdenum cofactor biosynthesis</keyword>
<dbReference type="Proteomes" id="UP001410394">
    <property type="component" value="Unassembled WGS sequence"/>
</dbReference>